<feature type="domain" description="VWFA" evidence="1">
    <location>
        <begin position="370"/>
        <end position="542"/>
    </location>
</feature>
<sequence>MLQFAANLTEQFTLGPDDIRFGAVVFSEVAKKMFDLKDYSNHSALSNAITSAPYLNSVTYTNKAFDMVRNGMFSGANGGRQNASKIVILFTDGQSTEQSDTLAAAVKLNDTGVRIISIGIADADEDELDSISNPEDVFLVAGFDALQHIQNSLTTRTCDVPTKKEDPVVQDKCTAKADIVFVMDSSGSIGSHHYKTQLEFLANITDSFTVGPNDVQFGTVVFSSDSRVLFYLNNFTNHADIRNAIMKAPFLSSVTYTNLGLKLAREQVLSPSHGARPNVTKLVIVITDGESTNPDQTHSEAARLKATGAQVLAIGVGDHTRRSELEDIASAADNVIEAAGYTTLDSIGKLVGKQACKTAAPAPMCHALADIIFLLDSSGSIGKDNYAKQLKFAANMTRQFRLGPNDVRFGVVLFGDAAHGLLDLDDYDDHTALSKAIVSARYLDERTFTNLGLDYIRNGLFDSSHGGRDNASKIVIVMTDGESTEPTNTQASARLLRADGVRIITIGIADADLKELQDMSTSQQDVFQVAGFDALDKIQHSVANRTCEDHVTLSKPDVRCRSEADVIFVMDSSGSIGTKDYARQLQWAVNLTDNFQLGSGDMQFGAVIFSDTAQKLFDLNKYSDHVHLSQALTSASYMASLTRTDLGLSTVKTDDMFDPTHGGRQNATKIVVLLTDGNSDFPDSIVFVPDQALTSASYMASLTRTDLGLSTVKTDDMFDPTHGGRQNATKIVVLLTDGNSDFPDSTYREAEALKDTGVRIVTIGVGSADQSELRKVASGRGDVFMISDYSALHTVQEAVASITCEPPAPPIERLGLTCKTVADIVFVLDASGSIDDVEWAKVLNFAASLTTTFVLGPNDIQVGAIAYSDDAQVEFDLDDYVTNTGLYAALEKIPNQLGYTYTNEALDLAEMKLNDTSFGARDEVPKLVLVITDGLSSDKVATSREAESMKAAGTILMAVGVESAHRPELEQMATSLQDIFEVDDFDALRAIRLDVANKTCQNVPPPPPTTAPPTTPPPIICQSKADVLLVLDTSYSVDDSEWVQMLNFTSRLTDSFKIGPDAIQVGALTFSNDVYPQFSFNSYTNNADVQQAVLKLPKSQGATYTGKALEMARKQIDDTSLGARPNVTKIVVVVTDGASTVKQHTVEEAKLLKNAGAVVLAIGIQGADRTELETIASEDNDVFEVTNFDALSNILKGVANQTCENVQLLFSVPSHKQSMRQTILVQAIKGAFYMASTTDTDIALNLVGDGMFDSENGGRDDAAKVVIVMTDGRSDNVDKTKAAAEKLRKSGIMIISIGIANANPQELKDIASTPEDVFQVAGFDSLHEIGEDLAIKTCAAVPTSRERACTPLADIILVMDSSGSINSGDSGNYDRQLDFAATLTKNFDLGPDDVRFGGVIFSDTTEKLFDLKDYSDHKNLSKAITGARYIQSTTKTDLALNLVDNGMFDTVNGGRDNAQKIVIVMTDGQSDDMQKTKAAAEKLKKKGVTIIAIGIAHANTHDLENIASGSENVVQVSDFHALDKIEHVVTNRTCEAPTPPPRVCTPLADIILVMDSSGSINMGDSGNYDRQLDFAANLTKNFDLGPDDVRFGGVIFSDIAEKLFDLKEYSDHNSLSKAIKAARYIRSTTRTDLALNMVKNGMFDTAHGGRDNAQKIVIVMTDGQSDNMLITKEAAQKLKDAGVTIIAIGIAHANALDLENIASGSENVIQVSDFHALDRIEHVVANRTCEAPTPPPRACTPLADIILVMDSSGSINNDDSGNYDRQLDFAANLTKNFDLGPDDVRFGGVIFSDTTEKLFDLKDYSDHNSLSKAIKAARYIKRTTRTDLALNLVNNGMFDTAHGGRDNAQKIVIVMTDGQSDNMQSTKDAAQKLKDAGVTIIAIGIAGANAQELENIASGSENVIQVSDFHALDKIEQVVANRTCEELARPSLPPPKCTPLADIILVMDSSGSINYADPGNYDQQLDFAANLTQNFDLGPNDVRFGAVIFAGDINKLFDLKDYSDHKSLTKAIKSARFIGTTTNTDKALDLVGKGMFDTVNGGRDKAQKIVIIMTDGASNSNSLTKRAADALKKQGVTIISIGIAHANAQELGDIASGPDDVFQVAGFSALNKITSTVADRTCDVVQSPKIICTPKADVILVMDSSGSINLDNSDNYDHQLQFVANLTENFKLGPQDVEFGAVIFGTDAKKLFDLNDHTNHNSLSQALLSAPYLDSNTHTEKALSLVNHGMFDSSNGGRADASKIVIVLTDGQSMYPSDTKNAAKALKDKGILVIAIGIAHADKTELQNIATSSKDVFTVTGFDALYRIQEAVANRTCELEASNAHSKRAPVVFEISSSSSEEEIFLPFRLD</sequence>
<dbReference type="SMART" id="SM00327">
    <property type="entry name" value="VWA"/>
    <property type="match status" value="12"/>
</dbReference>
<reference evidence="3" key="1">
    <citation type="submission" date="2025-08" db="UniProtKB">
        <authorList>
            <consortium name="RefSeq"/>
        </authorList>
    </citation>
    <scope>IDENTIFICATION</scope>
</reference>
<evidence type="ECO:0000313" key="2">
    <source>
        <dbReference type="Proteomes" id="UP000694888"/>
    </source>
</evidence>
<dbReference type="Proteomes" id="UP000694888">
    <property type="component" value="Unplaced"/>
</dbReference>
<feature type="domain" description="VWFA" evidence="1">
    <location>
        <begin position="2137"/>
        <end position="2312"/>
    </location>
</feature>
<evidence type="ECO:0000259" key="1">
    <source>
        <dbReference type="PROSITE" id="PS50234"/>
    </source>
</evidence>
<dbReference type="PANTHER" id="PTHR24020:SF84">
    <property type="entry name" value="VWFA DOMAIN-CONTAINING PROTEIN"/>
    <property type="match status" value="1"/>
</dbReference>
<dbReference type="InterPro" id="IPR036465">
    <property type="entry name" value="vWFA_dom_sf"/>
</dbReference>
<feature type="domain" description="VWFA" evidence="1">
    <location>
        <begin position="178"/>
        <end position="351"/>
    </location>
</feature>
<feature type="domain" description="VWFA" evidence="1">
    <location>
        <begin position="823"/>
        <end position="995"/>
    </location>
</feature>
<dbReference type="InterPro" id="IPR002035">
    <property type="entry name" value="VWF_A"/>
</dbReference>
<dbReference type="CDD" id="cd01450">
    <property type="entry name" value="vWFA_subfamily_ECM"/>
    <property type="match status" value="9"/>
</dbReference>
<dbReference type="PRINTS" id="PR00453">
    <property type="entry name" value="VWFADOMAIN"/>
</dbReference>
<feature type="domain" description="VWFA" evidence="1">
    <location>
        <begin position="1225"/>
        <end position="1333"/>
    </location>
</feature>
<feature type="domain" description="VWFA" evidence="1">
    <location>
        <begin position="1744"/>
        <end position="1919"/>
    </location>
</feature>
<feature type="domain" description="VWFA" evidence="1">
    <location>
        <begin position="1354"/>
        <end position="1529"/>
    </location>
</feature>
<feature type="domain" description="VWFA" evidence="1">
    <location>
        <begin position="565"/>
        <end position="799"/>
    </location>
</feature>
<accession>A0ABM1A153</accession>
<organism evidence="2 3">
    <name type="scientific">Aplysia californica</name>
    <name type="common">California sea hare</name>
    <dbReference type="NCBI Taxonomy" id="6500"/>
    <lineage>
        <taxon>Eukaryota</taxon>
        <taxon>Metazoa</taxon>
        <taxon>Spiralia</taxon>
        <taxon>Lophotrochozoa</taxon>
        <taxon>Mollusca</taxon>
        <taxon>Gastropoda</taxon>
        <taxon>Heterobranchia</taxon>
        <taxon>Euthyneura</taxon>
        <taxon>Tectipleura</taxon>
        <taxon>Aplysiida</taxon>
        <taxon>Aplysioidea</taxon>
        <taxon>Aplysiidae</taxon>
        <taxon>Aplysia</taxon>
    </lineage>
</organism>
<dbReference type="RefSeq" id="XP_012938709.1">
    <property type="nucleotide sequence ID" value="XM_013083255.2"/>
</dbReference>
<gene>
    <name evidence="3" type="primary">LOC101849054</name>
</gene>
<dbReference type="PROSITE" id="PS50234">
    <property type="entry name" value="VWFA"/>
    <property type="match status" value="12"/>
</dbReference>
<dbReference type="SUPFAM" id="SSF53300">
    <property type="entry name" value="vWA-like"/>
    <property type="match status" value="13"/>
</dbReference>
<proteinExistence type="predicted"/>
<feature type="domain" description="VWFA" evidence="1">
    <location>
        <begin position="1942"/>
        <end position="2117"/>
    </location>
</feature>
<dbReference type="Pfam" id="PF00092">
    <property type="entry name" value="VWA"/>
    <property type="match status" value="13"/>
</dbReference>
<feature type="domain" description="VWFA" evidence="1">
    <location>
        <begin position="1"/>
        <end position="153"/>
    </location>
</feature>
<keyword evidence="2" id="KW-1185">Reference proteome</keyword>
<protein>
    <submittedName>
        <fullName evidence="3">Uncharacterized protein LOC101849054</fullName>
    </submittedName>
</protein>
<feature type="domain" description="VWFA" evidence="1">
    <location>
        <begin position="1026"/>
        <end position="1198"/>
    </location>
</feature>
<dbReference type="Gene3D" id="3.40.50.410">
    <property type="entry name" value="von Willebrand factor, type A domain"/>
    <property type="match status" value="13"/>
</dbReference>
<feature type="domain" description="VWFA" evidence="1">
    <location>
        <begin position="1549"/>
        <end position="1724"/>
    </location>
</feature>
<dbReference type="InterPro" id="IPR050525">
    <property type="entry name" value="ECM_Assembly_Org"/>
</dbReference>
<name>A0ABM1A153_APLCA</name>
<dbReference type="PANTHER" id="PTHR24020">
    <property type="entry name" value="COLLAGEN ALPHA"/>
    <property type="match status" value="1"/>
</dbReference>
<evidence type="ECO:0000313" key="3">
    <source>
        <dbReference type="RefSeq" id="XP_012938709.1"/>
    </source>
</evidence>
<dbReference type="GeneID" id="101849054"/>